<dbReference type="Proteomes" id="UP000250140">
    <property type="component" value="Unassembled WGS sequence"/>
</dbReference>
<evidence type="ECO:0000313" key="1">
    <source>
        <dbReference type="EMBL" id="OCL02041.1"/>
    </source>
</evidence>
<keyword evidence="2" id="KW-1185">Reference proteome</keyword>
<name>A0A8E2ENL9_9PEZI</name>
<organism evidence="1 2">
    <name type="scientific">Glonium stellatum</name>
    <dbReference type="NCBI Taxonomy" id="574774"/>
    <lineage>
        <taxon>Eukaryota</taxon>
        <taxon>Fungi</taxon>
        <taxon>Dikarya</taxon>
        <taxon>Ascomycota</taxon>
        <taxon>Pezizomycotina</taxon>
        <taxon>Dothideomycetes</taxon>
        <taxon>Pleosporomycetidae</taxon>
        <taxon>Gloniales</taxon>
        <taxon>Gloniaceae</taxon>
        <taxon>Glonium</taxon>
    </lineage>
</organism>
<evidence type="ECO:0000313" key="2">
    <source>
        <dbReference type="Proteomes" id="UP000250140"/>
    </source>
</evidence>
<dbReference type="EMBL" id="KV751013">
    <property type="protein sequence ID" value="OCL02041.1"/>
    <property type="molecule type" value="Genomic_DNA"/>
</dbReference>
<sequence length="194" mass="22257">MVSECWCGEAFSGRWWKPSRLRSLGRRRQAAVGDGITTSRLRVCTTEPYGSIEQRGGESGAAEEGRCGLRVSFIGVLRASESPHFHIPTSPHHHITTLPHYHTTTLPHYHFRRLTACFHSCHGSRWFDTAPFSSPHLQFTSALFSNRLSPSWWFETFFFTTCTEHSQEGVSFSTHFIHRNKMSASHTFVLWKRC</sequence>
<gene>
    <name evidence="1" type="ORF">AOQ84DRAFT_195951</name>
</gene>
<accession>A0A8E2ENL9</accession>
<reference evidence="1 2" key="1">
    <citation type="journal article" date="2016" name="Nat. Commun.">
        <title>Ectomycorrhizal ecology is imprinted in the genome of the dominant symbiotic fungus Cenococcum geophilum.</title>
        <authorList>
            <consortium name="DOE Joint Genome Institute"/>
            <person name="Peter M."/>
            <person name="Kohler A."/>
            <person name="Ohm R.A."/>
            <person name="Kuo A."/>
            <person name="Krutzmann J."/>
            <person name="Morin E."/>
            <person name="Arend M."/>
            <person name="Barry K.W."/>
            <person name="Binder M."/>
            <person name="Choi C."/>
            <person name="Clum A."/>
            <person name="Copeland A."/>
            <person name="Grisel N."/>
            <person name="Haridas S."/>
            <person name="Kipfer T."/>
            <person name="LaButti K."/>
            <person name="Lindquist E."/>
            <person name="Lipzen A."/>
            <person name="Maire R."/>
            <person name="Meier B."/>
            <person name="Mihaltcheva S."/>
            <person name="Molinier V."/>
            <person name="Murat C."/>
            <person name="Poggeler S."/>
            <person name="Quandt C.A."/>
            <person name="Sperisen C."/>
            <person name="Tritt A."/>
            <person name="Tisserant E."/>
            <person name="Crous P.W."/>
            <person name="Henrissat B."/>
            <person name="Nehls U."/>
            <person name="Egli S."/>
            <person name="Spatafora J.W."/>
            <person name="Grigoriev I.V."/>
            <person name="Martin F.M."/>
        </authorList>
    </citation>
    <scope>NUCLEOTIDE SEQUENCE [LARGE SCALE GENOMIC DNA]</scope>
    <source>
        <strain evidence="1 2">CBS 207.34</strain>
    </source>
</reference>
<protein>
    <submittedName>
        <fullName evidence="1">Uncharacterized protein</fullName>
    </submittedName>
</protein>
<proteinExistence type="predicted"/>
<dbReference type="AlphaFoldDB" id="A0A8E2ENL9"/>